<name>A0AC35EU59_9BILA</name>
<dbReference type="Proteomes" id="UP000887580">
    <property type="component" value="Unplaced"/>
</dbReference>
<proteinExistence type="predicted"/>
<organism evidence="1 2">
    <name type="scientific">Panagrolaimus sp. PS1159</name>
    <dbReference type="NCBI Taxonomy" id="55785"/>
    <lineage>
        <taxon>Eukaryota</taxon>
        <taxon>Metazoa</taxon>
        <taxon>Ecdysozoa</taxon>
        <taxon>Nematoda</taxon>
        <taxon>Chromadorea</taxon>
        <taxon>Rhabditida</taxon>
        <taxon>Tylenchina</taxon>
        <taxon>Panagrolaimomorpha</taxon>
        <taxon>Panagrolaimoidea</taxon>
        <taxon>Panagrolaimidae</taxon>
        <taxon>Panagrolaimus</taxon>
    </lineage>
</organism>
<accession>A0AC35EU59</accession>
<evidence type="ECO:0000313" key="2">
    <source>
        <dbReference type="WBParaSite" id="PS1159_v2.g10028.t1"/>
    </source>
</evidence>
<dbReference type="WBParaSite" id="PS1159_v2.g10028.t1">
    <property type="protein sequence ID" value="PS1159_v2.g10028.t1"/>
    <property type="gene ID" value="PS1159_v2.g10028"/>
</dbReference>
<sequence>MPFLEYQSSASLLILTVAFGLTLIVIVMYFLWQKIYVVKRRRSEAYESNYKEEFNVTTVTMSRHMNNNIPSEIKTENINPRESPNKGSVTPPPPARSFSGQFDIKKISPSMRHLSKINSQIIMFNGQPHIHSQLHRRFSKAEIIESSPR</sequence>
<reference evidence="2" key="1">
    <citation type="submission" date="2022-11" db="UniProtKB">
        <authorList>
            <consortium name="WormBaseParasite"/>
        </authorList>
    </citation>
    <scope>IDENTIFICATION</scope>
</reference>
<protein>
    <submittedName>
        <fullName evidence="2">ATP synthase F0 subunit 8</fullName>
    </submittedName>
</protein>
<evidence type="ECO:0000313" key="1">
    <source>
        <dbReference type="Proteomes" id="UP000887580"/>
    </source>
</evidence>